<dbReference type="Gene3D" id="1.20.140.10">
    <property type="entry name" value="Butyryl-CoA Dehydrogenase, subunit A, domain 3"/>
    <property type="match status" value="2"/>
</dbReference>
<feature type="domain" description="Acyl-CoA oxidase C-alpha1" evidence="10">
    <location>
        <begin position="20"/>
        <end position="93"/>
    </location>
</feature>
<dbReference type="AlphaFoldDB" id="A0ABD2MRY0"/>
<keyword evidence="5" id="KW-0274">FAD</keyword>
<dbReference type="Proteomes" id="UP001516400">
    <property type="component" value="Unassembled WGS sequence"/>
</dbReference>
<comment type="similarity">
    <text evidence="3">Belongs to the acyl-CoA oxidase family.</text>
</comment>
<gene>
    <name evidence="11" type="ORF">HHI36_007945</name>
</gene>
<evidence type="ECO:0000259" key="10">
    <source>
        <dbReference type="Pfam" id="PF22924"/>
    </source>
</evidence>
<keyword evidence="8" id="KW-0443">Lipid metabolism</keyword>
<dbReference type="PANTHER" id="PTHR10909:SF390">
    <property type="entry name" value="PEROXISOMAL ACYL-COENZYME A OXIDASE 3"/>
    <property type="match status" value="1"/>
</dbReference>
<evidence type="ECO:0000256" key="3">
    <source>
        <dbReference type="ARBA" id="ARBA00006288"/>
    </source>
</evidence>
<keyword evidence="12" id="KW-1185">Reference proteome</keyword>
<name>A0ABD2MRY0_9CUCU</name>
<keyword evidence="7" id="KW-0560">Oxidoreductase</keyword>
<dbReference type="GO" id="GO:0016491">
    <property type="term" value="F:oxidoreductase activity"/>
    <property type="evidence" value="ECO:0007669"/>
    <property type="project" value="UniProtKB-KW"/>
</dbReference>
<evidence type="ECO:0000256" key="8">
    <source>
        <dbReference type="ARBA" id="ARBA00023098"/>
    </source>
</evidence>
<evidence type="ECO:0000256" key="4">
    <source>
        <dbReference type="ARBA" id="ARBA00022630"/>
    </source>
</evidence>
<dbReference type="Pfam" id="PF22924">
    <property type="entry name" value="ACOX_C_alpha1"/>
    <property type="match status" value="1"/>
</dbReference>
<accession>A0ABD2MRY0</accession>
<dbReference type="GO" id="GO:0006631">
    <property type="term" value="P:fatty acid metabolic process"/>
    <property type="evidence" value="ECO:0007669"/>
    <property type="project" value="UniProtKB-KW"/>
</dbReference>
<evidence type="ECO:0000256" key="2">
    <source>
        <dbReference type="ARBA" id="ARBA00005189"/>
    </source>
</evidence>
<sequence length="324" mass="36652">MVSCYNFTFDSMLDPKNDQLAERGIEIHAISSASKPLSSWAMRDAIQECREACGGHGYLKASGLGDLRNNNDANCTYEGDNTVLLQQTSNWLLKFWPSILKRSKISTPLKSADFLTNAELILKNTLRATDVNQFCSSSNMIDTYQWLVSYLLRESYENLKNTLRNGSDPFWANSNNQVFLAKDLSIAYIQHFILQQMLVTINEASDENVRNVLQRLFSLYAVWSLKEHHLTTLYRGGFFNGYLPSKLIQDAILKLCTELKDDAVALIDAIAPPDFAIASVLGYSDGEIYKRLESIVMHSPYGMGRPTWWQELVENDGCISKSKL</sequence>
<comment type="caution">
    <text evidence="11">The sequence shown here is derived from an EMBL/GenBank/DDBJ whole genome shotgun (WGS) entry which is preliminary data.</text>
</comment>
<dbReference type="InterPro" id="IPR055060">
    <property type="entry name" value="ACOX_C_alpha1"/>
</dbReference>
<comment type="cofactor">
    <cofactor evidence="1">
        <name>FAD</name>
        <dbReference type="ChEBI" id="CHEBI:57692"/>
    </cofactor>
</comment>
<dbReference type="SUPFAM" id="SSF47203">
    <property type="entry name" value="Acyl-CoA dehydrogenase C-terminal domain-like"/>
    <property type="match status" value="2"/>
</dbReference>
<evidence type="ECO:0000313" key="12">
    <source>
        <dbReference type="Proteomes" id="UP001516400"/>
    </source>
</evidence>
<protein>
    <submittedName>
        <fullName evidence="11">Uncharacterized protein</fullName>
    </submittedName>
</protein>
<evidence type="ECO:0000256" key="6">
    <source>
        <dbReference type="ARBA" id="ARBA00022832"/>
    </source>
</evidence>
<comment type="pathway">
    <text evidence="2">Lipid metabolism.</text>
</comment>
<evidence type="ECO:0000256" key="5">
    <source>
        <dbReference type="ARBA" id="ARBA00022827"/>
    </source>
</evidence>
<keyword evidence="6" id="KW-0276">Fatty acid metabolism</keyword>
<dbReference type="InterPro" id="IPR036250">
    <property type="entry name" value="AcylCo_DH-like_C"/>
</dbReference>
<organism evidence="11 12">
    <name type="scientific">Cryptolaemus montrouzieri</name>
    <dbReference type="NCBI Taxonomy" id="559131"/>
    <lineage>
        <taxon>Eukaryota</taxon>
        <taxon>Metazoa</taxon>
        <taxon>Ecdysozoa</taxon>
        <taxon>Arthropoda</taxon>
        <taxon>Hexapoda</taxon>
        <taxon>Insecta</taxon>
        <taxon>Pterygota</taxon>
        <taxon>Neoptera</taxon>
        <taxon>Endopterygota</taxon>
        <taxon>Coleoptera</taxon>
        <taxon>Polyphaga</taxon>
        <taxon>Cucujiformia</taxon>
        <taxon>Coccinelloidea</taxon>
        <taxon>Coccinellidae</taxon>
        <taxon>Scymninae</taxon>
        <taxon>Scymnini</taxon>
        <taxon>Cryptolaemus</taxon>
    </lineage>
</organism>
<keyword evidence="4" id="KW-0285">Flavoprotein</keyword>
<evidence type="ECO:0000256" key="1">
    <source>
        <dbReference type="ARBA" id="ARBA00001974"/>
    </source>
</evidence>
<proteinExistence type="inferred from homology"/>
<dbReference type="FunFam" id="1.20.140.10:FF:000007">
    <property type="entry name" value="Acyl-coenzyme A oxidase"/>
    <property type="match status" value="1"/>
</dbReference>
<dbReference type="InterPro" id="IPR002655">
    <property type="entry name" value="Acyl-CoA_oxidase_C"/>
</dbReference>
<evidence type="ECO:0000259" key="9">
    <source>
        <dbReference type="Pfam" id="PF01756"/>
    </source>
</evidence>
<evidence type="ECO:0000313" key="11">
    <source>
        <dbReference type="EMBL" id="KAL3268856.1"/>
    </source>
</evidence>
<reference evidence="11 12" key="1">
    <citation type="journal article" date="2021" name="BMC Biol.">
        <title>Horizontally acquired antibacterial genes associated with adaptive radiation of ladybird beetles.</title>
        <authorList>
            <person name="Li H.S."/>
            <person name="Tang X.F."/>
            <person name="Huang Y.H."/>
            <person name="Xu Z.Y."/>
            <person name="Chen M.L."/>
            <person name="Du X.Y."/>
            <person name="Qiu B.Y."/>
            <person name="Chen P.T."/>
            <person name="Zhang W."/>
            <person name="Slipinski A."/>
            <person name="Escalona H.E."/>
            <person name="Waterhouse R.M."/>
            <person name="Zwick A."/>
            <person name="Pang H."/>
        </authorList>
    </citation>
    <scope>NUCLEOTIDE SEQUENCE [LARGE SCALE GENOMIC DNA]</scope>
    <source>
        <strain evidence="11">SYSU2018</strain>
    </source>
</reference>
<dbReference type="Pfam" id="PF01756">
    <property type="entry name" value="ACOX"/>
    <property type="match status" value="1"/>
</dbReference>
<dbReference type="InterPro" id="IPR012258">
    <property type="entry name" value="Acyl-CoA_oxidase"/>
</dbReference>
<dbReference type="EMBL" id="JABFTP020000021">
    <property type="protein sequence ID" value="KAL3268856.1"/>
    <property type="molecule type" value="Genomic_DNA"/>
</dbReference>
<feature type="domain" description="Acyl-CoA oxidase C-terminal" evidence="9">
    <location>
        <begin position="138"/>
        <end position="314"/>
    </location>
</feature>
<dbReference type="PANTHER" id="PTHR10909">
    <property type="entry name" value="ELECTRON TRANSPORT OXIDOREDUCTASE"/>
    <property type="match status" value="1"/>
</dbReference>
<evidence type="ECO:0000256" key="7">
    <source>
        <dbReference type="ARBA" id="ARBA00023002"/>
    </source>
</evidence>